<dbReference type="AlphaFoldDB" id="A0A841D1J0"/>
<name>A0A841D1J0_PLAVE</name>
<dbReference type="EMBL" id="JACHJJ010000005">
    <property type="protein sequence ID" value="MBB5962853.1"/>
    <property type="molecule type" value="Genomic_DNA"/>
</dbReference>
<dbReference type="Pfam" id="PF05973">
    <property type="entry name" value="Gp49"/>
    <property type="match status" value="1"/>
</dbReference>
<evidence type="ECO:0000313" key="2">
    <source>
        <dbReference type="Proteomes" id="UP000562352"/>
    </source>
</evidence>
<accession>A0A841D1J0</accession>
<protein>
    <recommendedName>
        <fullName evidence="3">Phage derived protein Gp49-like</fullName>
    </recommendedName>
</protein>
<proteinExistence type="predicted"/>
<sequence>MSWGMVELEPEVREWLESLPADSFAKVVFYVELLAAEGPLLGEPYTKQLSGKLRELRFHLNELAMRITYWIAPHRRIVLLTVFHKTRTRDDREVARARRAMLRCIEQAHTPDEEEEAV</sequence>
<keyword evidence="2" id="KW-1185">Reference proteome</keyword>
<evidence type="ECO:0000313" key="1">
    <source>
        <dbReference type="EMBL" id="MBB5962853.1"/>
    </source>
</evidence>
<organism evidence="1 2">
    <name type="scientific">Planomonospora venezuelensis</name>
    <dbReference type="NCBI Taxonomy" id="1999"/>
    <lineage>
        <taxon>Bacteria</taxon>
        <taxon>Bacillati</taxon>
        <taxon>Actinomycetota</taxon>
        <taxon>Actinomycetes</taxon>
        <taxon>Streptosporangiales</taxon>
        <taxon>Streptosporangiaceae</taxon>
        <taxon>Planomonospora</taxon>
    </lineage>
</organism>
<gene>
    <name evidence="1" type="ORF">FHS22_002121</name>
</gene>
<evidence type="ECO:0008006" key="3">
    <source>
        <dbReference type="Google" id="ProtNLM"/>
    </source>
</evidence>
<dbReference type="InterPro" id="IPR009241">
    <property type="entry name" value="HigB-like"/>
</dbReference>
<dbReference type="Proteomes" id="UP000562352">
    <property type="component" value="Unassembled WGS sequence"/>
</dbReference>
<dbReference type="RefSeq" id="WP_184940557.1">
    <property type="nucleotide sequence ID" value="NZ_BAAAWZ010000001.1"/>
</dbReference>
<comment type="caution">
    <text evidence="1">The sequence shown here is derived from an EMBL/GenBank/DDBJ whole genome shotgun (WGS) entry which is preliminary data.</text>
</comment>
<reference evidence="1 2" key="1">
    <citation type="submission" date="2020-08" db="EMBL/GenBank/DDBJ databases">
        <title>Genomic Encyclopedia of Type Strains, Phase III (KMG-III): the genomes of soil and plant-associated and newly described type strains.</title>
        <authorList>
            <person name="Whitman W."/>
        </authorList>
    </citation>
    <scope>NUCLEOTIDE SEQUENCE [LARGE SCALE GENOMIC DNA]</scope>
    <source>
        <strain evidence="1 2">CECT 3303</strain>
    </source>
</reference>